<dbReference type="AlphaFoldDB" id="A0A0E0H0T4"/>
<dbReference type="Pfam" id="PF05055">
    <property type="entry name" value="DUF677"/>
    <property type="match status" value="1"/>
</dbReference>
<evidence type="ECO:0000256" key="3">
    <source>
        <dbReference type="ARBA" id="ARBA00022692"/>
    </source>
</evidence>
<reference evidence="11" key="2">
    <citation type="submission" date="2018-04" db="EMBL/GenBank/DDBJ databases">
        <title>OnivRS2 (Oryza nivara Reference Sequence Version 2).</title>
        <authorList>
            <person name="Zhang J."/>
            <person name="Kudrna D."/>
            <person name="Lee S."/>
            <person name="Talag J."/>
            <person name="Rajasekar S."/>
            <person name="Welchert J."/>
            <person name="Hsing Y.-I."/>
            <person name="Wing R.A."/>
        </authorList>
    </citation>
    <scope>NUCLEOTIDE SEQUENCE [LARGE SCALE GENOMIC DNA]</scope>
    <source>
        <strain evidence="11">SL10</strain>
    </source>
</reference>
<evidence type="ECO:0000256" key="2">
    <source>
        <dbReference type="ARBA" id="ARBA00009074"/>
    </source>
</evidence>
<feature type="region of interest" description="Disordered" evidence="9">
    <location>
        <begin position="513"/>
        <end position="534"/>
    </location>
</feature>
<dbReference type="PANTHER" id="PTHR45934:SF1">
    <property type="entry name" value="OS04G0423100 PROTEIN"/>
    <property type="match status" value="1"/>
</dbReference>
<keyword evidence="5" id="KW-0560">Oxidoreductase</keyword>
<feature type="compositionally biased region" description="Basic residues" evidence="9">
    <location>
        <begin position="521"/>
        <end position="534"/>
    </location>
</feature>
<dbReference type="EnsemblPlants" id="ONIVA04G10700.1">
    <property type="protein sequence ID" value="ONIVA04G10700.1"/>
    <property type="gene ID" value="ONIVA04G10700"/>
</dbReference>
<evidence type="ECO:0000256" key="4">
    <source>
        <dbReference type="ARBA" id="ARBA00022989"/>
    </source>
</evidence>
<dbReference type="PRINTS" id="PR00420">
    <property type="entry name" value="RNGMNOXGNASE"/>
</dbReference>
<dbReference type="HOGENOM" id="CLU_321444_0_0_1"/>
<keyword evidence="6" id="KW-0503">Monooxygenase</keyword>
<evidence type="ECO:0000256" key="8">
    <source>
        <dbReference type="ARBA" id="ARBA00024018"/>
    </source>
</evidence>
<dbReference type="InterPro" id="IPR007749">
    <property type="entry name" value="DUF677"/>
</dbReference>
<dbReference type="OMA" id="WIREAIQ"/>
<dbReference type="SUPFAM" id="SSF51905">
    <property type="entry name" value="FAD/NAD(P)-binding domain"/>
    <property type="match status" value="1"/>
</dbReference>
<comment type="similarity">
    <text evidence="8">Belongs to the 3-hydroxybenzoate 6-hydroxylase family.</text>
</comment>
<dbReference type="InterPro" id="IPR002938">
    <property type="entry name" value="FAD-bd"/>
</dbReference>
<evidence type="ECO:0000256" key="5">
    <source>
        <dbReference type="ARBA" id="ARBA00023002"/>
    </source>
</evidence>
<dbReference type="eggNOG" id="KOG2614">
    <property type="taxonomic scope" value="Eukaryota"/>
</dbReference>
<name>A0A0E0H0T4_ORYNI</name>
<evidence type="ECO:0000256" key="7">
    <source>
        <dbReference type="ARBA" id="ARBA00023136"/>
    </source>
</evidence>
<dbReference type="Gramene" id="ONIVA04G10700.1">
    <property type="protein sequence ID" value="ONIVA04G10700.1"/>
    <property type="gene ID" value="ONIVA04G10700"/>
</dbReference>
<organism evidence="11">
    <name type="scientific">Oryza nivara</name>
    <name type="common">Indian wild rice</name>
    <name type="synonym">Oryza sativa f. spontanea</name>
    <dbReference type="NCBI Taxonomy" id="4536"/>
    <lineage>
        <taxon>Eukaryota</taxon>
        <taxon>Viridiplantae</taxon>
        <taxon>Streptophyta</taxon>
        <taxon>Embryophyta</taxon>
        <taxon>Tracheophyta</taxon>
        <taxon>Spermatophyta</taxon>
        <taxon>Magnoliopsida</taxon>
        <taxon>Liliopsida</taxon>
        <taxon>Poales</taxon>
        <taxon>Poaceae</taxon>
        <taxon>BOP clade</taxon>
        <taxon>Oryzoideae</taxon>
        <taxon>Oryzeae</taxon>
        <taxon>Oryzinae</taxon>
        <taxon>Oryza</taxon>
    </lineage>
</organism>
<dbReference type="Pfam" id="PF01494">
    <property type="entry name" value="FAD_binding_3"/>
    <property type="match status" value="1"/>
</dbReference>
<evidence type="ECO:0000259" key="10">
    <source>
        <dbReference type="Pfam" id="PF01494"/>
    </source>
</evidence>
<comment type="similarity">
    <text evidence="2">Belongs to the UPF0496 family.</text>
</comment>
<feature type="domain" description="FAD-binding" evidence="10">
    <location>
        <begin position="15"/>
        <end position="395"/>
    </location>
</feature>
<evidence type="ECO:0000256" key="1">
    <source>
        <dbReference type="ARBA" id="ARBA00004370"/>
    </source>
</evidence>
<dbReference type="GO" id="GO:0004497">
    <property type="term" value="F:monooxygenase activity"/>
    <property type="evidence" value="ECO:0007669"/>
    <property type="project" value="UniProtKB-KW"/>
</dbReference>
<comment type="subcellular location">
    <subcellularLocation>
        <location evidence="1">Membrane</location>
    </subcellularLocation>
</comment>
<accession>A0A0E0H0T4</accession>
<dbReference type="InterPro" id="IPR044560">
    <property type="entry name" value="MOase"/>
</dbReference>
<sequence>MGDLGGGGETKDVIDVEAVVVGAGIAGLATALALRRAGFAARDGGGGGGVVVLERHAELRATGAALTVFPNGWFALRALGIAHKLTPRYQPYETSVVTNLESGATQVFRFGGHKSRSGEVRVRPVHRRELLEAMAEELPPGTIRFSSRLASIGTEPAAGGGGGEELAVVGLDDGTVIRSRVLVGCDGVHSAVARWLGMAEPASSGRSCVRGLAVYPGGHGVRKELRQFLSHGLRAGMVPISDTDIYWFVVNNTVPAGKPAQMPRIKICSNLMIKREAAGDPEKILREVTDNLGRHLPEEFLDVARHSDPDNLTWAPLLYRAPWAILTGRAARGPVTVAGDAFHPMTPDMAQGGCAALEDAIVLARALSSRSPSPSPADGVAAYVAERRGRAAWIVAGAYLSGYVQQGSTSAPGVRAAAVKLFRDWIFYRFVFPLLADTMWFDCGDLVAPPPRDGGGEEEAADCKKSHVGPDHLYHRDTISRGFLRIKASGEVHFKPSQSRIWIREAIQQCLSQKDQGTPRKANRACPKRSRNSKKFMCPSHQAMESMSIEEEYISTLHTRSNARFFSRSKQQLSGVEMEAAAAAEQQDAVVVPAELQRMMHRRTSSEIELAMAGYFDASDEASEICRQLLANIKNAQSNYLSMDSFLATIVSDSVAAAATTAPLAAVRSNPFSDAATRSSFRRIHDRYSSILRAIKRSHGKVARKLRVARAVRKASRACLVVACGAAAAASVAVAAHLLLFGLLVGPAAMALCPMALKRKVTNTNAAAAAAVDARPAARRRRRRSTTGSLLRLQEQLDTAAKGTYVLGRDLDTVSHLVARLSDGIERENAMARRCAERVAADDADAVVAGRFFPVQEMANELRRSCSSSRKLAEELEEHVCLCLATIHRARLLVIKEISKQA</sequence>
<dbReference type="Gene3D" id="3.50.50.60">
    <property type="entry name" value="FAD/NAD(P)-binding domain"/>
    <property type="match status" value="1"/>
</dbReference>
<dbReference type="STRING" id="4536.A0A0E0H0T4"/>
<evidence type="ECO:0000313" key="12">
    <source>
        <dbReference type="Proteomes" id="UP000006591"/>
    </source>
</evidence>
<protein>
    <recommendedName>
        <fullName evidence="10">FAD-binding domain-containing protein</fullName>
    </recommendedName>
</protein>
<dbReference type="PANTHER" id="PTHR45934">
    <property type="entry name" value="FAD/NAD(P)-BINDING OXIDOREDUCTASE FAMILY PROTEIN"/>
    <property type="match status" value="1"/>
</dbReference>
<dbReference type="GO" id="GO:0071949">
    <property type="term" value="F:FAD binding"/>
    <property type="evidence" value="ECO:0007669"/>
    <property type="project" value="InterPro"/>
</dbReference>
<evidence type="ECO:0000256" key="6">
    <source>
        <dbReference type="ARBA" id="ARBA00023033"/>
    </source>
</evidence>
<keyword evidence="12" id="KW-1185">Reference proteome</keyword>
<keyword evidence="4" id="KW-1133">Transmembrane helix</keyword>
<proteinExistence type="inferred from homology"/>
<evidence type="ECO:0000256" key="9">
    <source>
        <dbReference type="SAM" id="MobiDB-lite"/>
    </source>
</evidence>
<dbReference type="Proteomes" id="UP000006591">
    <property type="component" value="Chromosome 4"/>
</dbReference>
<dbReference type="GO" id="GO:0016020">
    <property type="term" value="C:membrane"/>
    <property type="evidence" value="ECO:0007669"/>
    <property type="project" value="UniProtKB-SubCell"/>
</dbReference>
<evidence type="ECO:0000313" key="11">
    <source>
        <dbReference type="EnsemblPlants" id="ONIVA04G10700.1"/>
    </source>
</evidence>
<reference evidence="11" key="1">
    <citation type="submission" date="2015-04" db="UniProtKB">
        <authorList>
            <consortium name="EnsemblPlants"/>
        </authorList>
    </citation>
    <scope>IDENTIFICATION</scope>
    <source>
        <strain evidence="11">SL10</strain>
    </source>
</reference>
<dbReference type="InterPro" id="IPR036188">
    <property type="entry name" value="FAD/NAD-bd_sf"/>
</dbReference>
<keyword evidence="7" id="KW-0472">Membrane</keyword>
<keyword evidence="3" id="KW-0812">Transmembrane</keyword>